<proteinExistence type="predicted"/>
<dbReference type="InParanoid" id="E1ZUJ7"/>
<feature type="region of interest" description="Disordered" evidence="2">
    <location>
        <begin position="65"/>
        <end position="92"/>
    </location>
</feature>
<reference evidence="3 4" key="1">
    <citation type="journal article" date="2010" name="Plant Cell">
        <title>The Chlorella variabilis NC64A genome reveals adaptation to photosymbiosis, coevolution with viruses, and cryptic sex.</title>
        <authorList>
            <person name="Blanc G."/>
            <person name="Duncan G."/>
            <person name="Agarkova I."/>
            <person name="Borodovsky M."/>
            <person name="Gurnon J."/>
            <person name="Kuo A."/>
            <person name="Lindquist E."/>
            <person name="Lucas S."/>
            <person name="Pangilinan J."/>
            <person name="Polle J."/>
            <person name="Salamov A."/>
            <person name="Terry A."/>
            <person name="Yamada T."/>
            <person name="Dunigan D.D."/>
            <person name="Grigoriev I.V."/>
            <person name="Claverie J.M."/>
            <person name="Van Etten J.L."/>
        </authorList>
    </citation>
    <scope>NUCLEOTIDE SEQUENCE [LARGE SCALE GENOMIC DNA]</scope>
    <source>
        <strain evidence="3 4">NC64A</strain>
    </source>
</reference>
<dbReference type="EMBL" id="GL434059">
    <property type="protein sequence ID" value="EFN50498.1"/>
    <property type="molecule type" value="Genomic_DNA"/>
</dbReference>
<accession>E1ZUJ7</accession>
<dbReference type="GeneID" id="17349931"/>
<feature type="coiled-coil region" evidence="1">
    <location>
        <begin position="9"/>
        <end position="54"/>
    </location>
</feature>
<dbReference type="PANTHER" id="PTHR34681:SF2">
    <property type="entry name" value="UVEAL AUTOANTIGEN WITH COILED-COIL_ANKYRIN"/>
    <property type="match status" value="1"/>
</dbReference>
<keyword evidence="1" id="KW-0175">Coiled coil</keyword>
<evidence type="ECO:0000313" key="4">
    <source>
        <dbReference type="Proteomes" id="UP000008141"/>
    </source>
</evidence>
<sequence length="92" mass="9852">MKKDLADWRSRMNQQVESYRAELSGLQTSLSAEMSRLRGELADMKARIRQQMDSNTAVLGDLRQQGAGDAATEAALSAGGSTEPAAPARAKA</sequence>
<evidence type="ECO:0000313" key="3">
    <source>
        <dbReference type="EMBL" id="EFN50498.1"/>
    </source>
</evidence>
<keyword evidence="4" id="KW-1185">Reference proteome</keyword>
<dbReference type="AlphaFoldDB" id="E1ZUJ7"/>
<evidence type="ECO:0000256" key="2">
    <source>
        <dbReference type="SAM" id="MobiDB-lite"/>
    </source>
</evidence>
<dbReference type="Proteomes" id="UP000008141">
    <property type="component" value="Unassembled WGS sequence"/>
</dbReference>
<organism evidence="4">
    <name type="scientific">Chlorella variabilis</name>
    <name type="common">Green alga</name>
    <dbReference type="NCBI Taxonomy" id="554065"/>
    <lineage>
        <taxon>Eukaryota</taxon>
        <taxon>Viridiplantae</taxon>
        <taxon>Chlorophyta</taxon>
        <taxon>core chlorophytes</taxon>
        <taxon>Trebouxiophyceae</taxon>
        <taxon>Chlorellales</taxon>
        <taxon>Chlorellaceae</taxon>
        <taxon>Chlorella clade</taxon>
        <taxon>Chlorella</taxon>
    </lineage>
</organism>
<gene>
    <name evidence="3" type="ORF">CHLNCDRAFT_141052</name>
</gene>
<protein>
    <submittedName>
        <fullName evidence="3">Uncharacterized protein</fullName>
    </submittedName>
</protein>
<dbReference type="eggNOG" id="ENOG502S8HJ">
    <property type="taxonomic scope" value="Eukaryota"/>
</dbReference>
<dbReference type="KEGG" id="cvr:CHLNCDRAFT_141052"/>
<dbReference type="RefSeq" id="XP_005842630.1">
    <property type="nucleotide sequence ID" value="XM_005842573.1"/>
</dbReference>
<dbReference type="PANTHER" id="PTHR34681">
    <property type="entry name" value="UVEAL AUTOANTIGEN WITH COILED-COIL/ANKYRIN"/>
    <property type="match status" value="1"/>
</dbReference>
<dbReference type="OrthoDB" id="1876167at2759"/>
<evidence type="ECO:0000256" key="1">
    <source>
        <dbReference type="SAM" id="Coils"/>
    </source>
</evidence>
<name>E1ZUJ7_CHLVA</name>